<reference evidence="2 3" key="1">
    <citation type="submission" date="2018-01" db="EMBL/GenBank/DDBJ databases">
        <title>Draft genome sequence of Nonomuraea sp. KC333.</title>
        <authorList>
            <person name="Sahin N."/>
            <person name="Saygin H."/>
            <person name="Ay H."/>
        </authorList>
    </citation>
    <scope>NUCLEOTIDE SEQUENCE [LARGE SCALE GENOMIC DNA]</scope>
    <source>
        <strain evidence="2 3">KC333</strain>
    </source>
</reference>
<feature type="region of interest" description="Disordered" evidence="1">
    <location>
        <begin position="1"/>
        <end position="21"/>
    </location>
</feature>
<dbReference type="AlphaFoldDB" id="A0A2W2ELQ3"/>
<dbReference type="Pfam" id="PF19986">
    <property type="entry name" value="DUF6422"/>
    <property type="match status" value="1"/>
</dbReference>
<protein>
    <submittedName>
        <fullName evidence="2">Uncharacterized protein</fullName>
    </submittedName>
</protein>
<sequence>MDEEDRMAVRPNENLTDDQSKVLQKAAHRVVAARAEARSMLEGAGIELPPEDDWFGNPCGVPSCGCSDYTGDGGPCEMRLTGPGGGPFIDTCGHQPSEHLPT</sequence>
<evidence type="ECO:0000256" key="1">
    <source>
        <dbReference type="SAM" id="MobiDB-lite"/>
    </source>
</evidence>
<keyword evidence="3" id="KW-1185">Reference proteome</keyword>
<accession>A0A2W2ELQ3</accession>
<comment type="caution">
    <text evidence="2">The sequence shown here is derived from an EMBL/GenBank/DDBJ whole genome shotgun (WGS) entry which is preliminary data.</text>
</comment>
<dbReference type="InterPro" id="IPR046307">
    <property type="entry name" value="DUF6422"/>
</dbReference>
<evidence type="ECO:0000313" key="3">
    <source>
        <dbReference type="Proteomes" id="UP000249304"/>
    </source>
</evidence>
<gene>
    <name evidence="2" type="ORF">C1J01_30255</name>
</gene>
<dbReference type="EMBL" id="POUD01000159">
    <property type="protein sequence ID" value="PZG13338.1"/>
    <property type="molecule type" value="Genomic_DNA"/>
</dbReference>
<proteinExistence type="predicted"/>
<evidence type="ECO:0000313" key="2">
    <source>
        <dbReference type="EMBL" id="PZG13338.1"/>
    </source>
</evidence>
<dbReference type="Proteomes" id="UP000249304">
    <property type="component" value="Unassembled WGS sequence"/>
</dbReference>
<organism evidence="2 3">
    <name type="scientific">Nonomuraea aridisoli</name>
    <dbReference type="NCBI Taxonomy" id="2070368"/>
    <lineage>
        <taxon>Bacteria</taxon>
        <taxon>Bacillati</taxon>
        <taxon>Actinomycetota</taxon>
        <taxon>Actinomycetes</taxon>
        <taxon>Streptosporangiales</taxon>
        <taxon>Streptosporangiaceae</taxon>
        <taxon>Nonomuraea</taxon>
    </lineage>
</organism>
<name>A0A2W2ELQ3_9ACTN</name>